<comment type="caution">
    <text evidence="1">The sequence shown here is derived from an EMBL/GenBank/DDBJ whole genome shotgun (WGS) entry which is preliminary data.</text>
</comment>
<dbReference type="Proteomes" id="UP000229176">
    <property type="component" value="Unassembled WGS sequence"/>
</dbReference>
<sequence length="66" mass="7847">MNTKSKILIVLLGILIVLSISATYYRFFVLKDYDTYFENYDEEVNNSIDTDISFKQQMNFETKYAK</sequence>
<dbReference type="AlphaFoldDB" id="A0A2H0CGG3"/>
<proteinExistence type="predicted"/>
<protein>
    <submittedName>
        <fullName evidence="1">Uncharacterized protein</fullName>
    </submittedName>
</protein>
<evidence type="ECO:0000313" key="2">
    <source>
        <dbReference type="Proteomes" id="UP000229176"/>
    </source>
</evidence>
<gene>
    <name evidence="1" type="ORF">COW91_01870</name>
</gene>
<organism evidence="1 2">
    <name type="scientific">Candidatus Nomurabacteria bacterium CG22_combo_CG10-13_8_21_14_all_32_8</name>
    <dbReference type="NCBI Taxonomy" id="1974732"/>
    <lineage>
        <taxon>Bacteria</taxon>
        <taxon>Candidatus Nomuraibacteriota</taxon>
    </lineage>
</organism>
<name>A0A2H0CGG3_9BACT</name>
<accession>A0A2H0CGG3</accession>
<reference evidence="1 2" key="1">
    <citation type="submission" date="2017-09" db="EMBL/GenBank/DDBJ databases">
        <title>Depth-based differentiation of microbial function through sediment-hosted aquifers and enrichment of novel symbionts in the deep terrestrial subsurface.</title>
        <authorList>
            <person name="Probst A.J."/>
            <person name="Ladd B."/>
            <person name="Jarett J.K."/>
            <person name="Geller-Mcgrath D.E."/>
            <person name="Sieber C.M."/>
            <person name="Emerson J.B."/>
            <person name="Anantharaman K."/>
            <person name="Thomas B.C."/>
            <person name="Malmstrom R."/>
            <person name="Stieglmeier M."/>
            <person name="Klingl A."/>
            <person name="Woyke T."/>
            <person name="Ryan C.M."/>
            <person name="Banfield J.F."/>
        </authorList>
    </citation>
    <scope>NUCLEOTIDE SEQUENCE [LARGE SCALE GENOMIC DNA]</scope>
    <source>
        <strain evidence="1">CG22_combo_CG10-13_8_21_14_all_32_8</strain>
    </source>
</reference>
<evidence type="ECO:0000313" key="1">
    <source>
        <dbReference type="EMBL" id="PIP68982.1"/>
    </source>
</evidence>
<dbReference type="EMBL" id="PCTI01000027">
    <property type="protein sequence ID" value="PIP68982.1"/>
    <property type="molecule type" value="Genomic_DNA"/>
</dbReference>